<keyword evidence="5 6" id="KW-1015">Disulfide bond</keyword>
<evidence type="ECO:0000256" key="6">
    <source>
        <dbReference type="RuleBase" id="RU365009"/>
    </source>
</evidence>
<evidence type="ECO:0000256" key="3">
    <source>
        <dbReference type="ARBA" id="ARBA00022512"/>
    </source>
</evidence>
<dbReference type="Pfam" id="PF01185">
    <property type="entry name" value="Hydrophobin"/>
    <property type="match status" value="1"/>
</dbReference>
<dbReference type="AlphaFoldDB" id="A0A409W925"/>
<comment type="subcellular location">
    <subcellularLocation>
        <location evidence="1 6">Secreted</location>
        <location evidence="1 6">Cell wall</location>
    </subcellularLocation>
</comment>
<protein>
    <recommendedName>
        <fullName evidence="6">Hydrophobin</fullName>
    </recommendedName>
</protein>
<dbReference type="SMART" id="SM00075">
    <property type="entry name" value="HYDRO"/>
    <property type="match status" value="1"/>
</dbReference>
<name>A0A409W925_9AGAR</name>
<dbReference type="GO" id="GO:0005199">
    <property type="term" value="F:structural constituent of cell wall"/>
    <property type="evidence" value="ECO:0007669"/>
    <property type="project" value="InterPro"/>
</dbReference>
<feature type="chain" id="PRO_5018823110" description="Hydrophobin" evidence="6">
    <location>
        <begin position="24"/>
        <end position="94"/>
    </location>
</feature>
<keyword evidence="6" id="KW-0732">Signal</keyword>
<dbReference type="Proteomes" id="UP000284706">
    <property type="component" value="Unassembled WGS sequence"/>
</dbReference>
<accession>A0A409W925</accession>
<sequence length="94" mass="9279">MFARAAAVLLVALPVLVVSQGGGDECTTGSLQCCSSFELVTNVGDVVGGVGINCSPVTVVGAGGTSCSEQPFCCSGTTFNGLIATGCTPIRLSF</sequence>
<dbReference type="CDD" id="cd23507">
    <property type="entry name" value="hydrophobin_I"/>
    <property type="match status" value="1"/>
</dbReference>
<evidence type="ECO:0000256" key="4">
    <source>
        <dbReference type="ARBA" id="ARBA00022525"/>
    </source>
</evidence>
<dbReference type="InParanoid" id="A0A409W925"/>
<keyword evidence="3 6" id="KW-0134">Cell wall</keyword>
<dbReference type="OrthoDB" id="4225815at2759"/>
<organism evidence="7 8">
    <name type="scientific">Gymnopilus dilepis</name>
    <dbReference type="NCBI Taxonomy" id="231916"/>
    <lineage>
        <taxon>Eukaryota</taxon>
        <taxon>Fungi</taxon>
        <taxon>Dikarya</taxon>
        <taxon>Basidiomycota</taxon>
        <taxon>Agaricomycotina</taxon>
        <taxon>Agaricomycetes</taxon>
        <taxon>Agaricomycetidae</taxon>
        <taxon>Agaricales</taxon>
        <taxon>Agaricineae</taxon>
        <taxon>Hymenogastraceae</taxon>
        <taxon>Gymnopilus</taxon>
    </lineage>
</organism>
<feature type="signal peptide" evidence="6">
    <location>
        <begin position="1"/>
        <end position="23"/>
    </location>
</feature>
<keyword evidence="8" id="KW-1185">Reference proteome</keyword>
<evidence type="ECO:0000256" key="5">
    <source>
        <dbReference type="ARBA" id="ARBA00023157"/>
    </source>
</evidence>
<keyword evidence="4 6" id="KW-0964">Secreted</keyword>
<dbReference type="EMBL" id="NHYE01005297">
    <property type="protein sequence ID" value="PPQ74990.1"/>
    <property type="molecule type" value="Genomic_DNA"/>
</dbReference>
<proteinExistence type="inferred from homology"/>
<evidence type="ECO:0000256" key="2">
    <source>
        <dbReference type="ARBA" id="ARBA00010446"/>
    </source>
</evidence>
<reference evidence="7 8" key="1">
    <citation type="journal article" date="2018" name="Evol. Lett.">
        <title>Horizontal gene cluster transfer increased hallucinogenic mushroom diversity.</title>
        <authorList>
            <person name="Reynolds H.T."/>
            <person name="Vijayakumar V."/>
            <person name="Gluck-Thaler E."/>
            <person name="Korotkin H.B."/>
            <person name="Matheny P.B."/>
            <person name="Slot J.C."/>
        </authorList>
    </citation>
    <scope>NUCLEOTIDE SEQUENCE [LARGE SCALE GENOMIC DNA]</scope>
    <source>
        <strain evidence="7 8">SRW20</strain>
    </source>
</reference>
<comment type="caution">
    <text evidence="7">The sequence shown here is derived from an EMBL/GenBank/DDBJ whole genome shotgun (WGS) entry which is preliminary data.</text>
</comment>
<evidence type="ECO:0000313" key="7">
    <source>
        <dbReference type="EMBL" id="PPQ74990.1"/>
    </source>
</evidence>
<evidence type="ECO:0000256" key="1">
    <source>
        <dbReference type="ARBA" id="ARBA00004191"/>
    </source>
</evidence>
<gene>
    <name evidence="7" type="ORF">CVT26_011773</name>
</gene>
<dbReference type="GO" id="GO:0009277">
    <property type="term" value="C:fungal-type cell wall"/>
    <property type="evidence" value="ECO:0007669"/>
    <property type="project" value="InterPro"/>
</dbReference>
<comment type="similarity">
    <text evidence="2 6">Belongs to the fungal hydrophobin family.</text>
</comment>
<dbReference type="InterPro" id="IPR001338">
    <property type="entry name" value="Class_I_Hydrophobin"/>
</dbReference>
<evidence type="ECO:0000313" key="8">
    <source>
        <dbReference type="Proteomes" id="UP000284706"/>
    </source>
</evidence>